<comment type="caution">
    <text evidence="5">The sequence shown here is derived from an EMBL/GenBank/DDBJ whole genome shotgun (WGS) entry which is preliminary data.</text>
</comment>
<feature type="compositionally biased region" description="Basic and acidic residues" evidence="4">
    <location>
        <begin position="25"/>
        <end position="47"/>
    </location>
</feature>
<feature type="region of interest" description="Disordered" evidence="4">
    <location>
        <begin position="1067"/>
        <end position="1100"/>
    </location>
</feature>
<dbReference type="Pfam" id="PF00023">
    <property type="entry name" value="Ank"/>
    <property type="match status" value="1"/>
</dbReference>
<evidence type="ECO:0000256" key="2">
    <source>
        <dbReference type="ARBA" id="ARBA00023043"/>
    </source>
</evidence>
<feature type="region of interest" description="Disordered" evidence="4">
    <location>
        <begin position="775"/>
        <end position="1041"/>
    </location>
</feature>
<feature type="compositionally biased region" description="Basic and acidic residues" evidence="4">
    <location>
        <begin position="604"/>
        <end position="614"/>
    </location>
</feature>
<feature type="repeat" description="ANK" evidence="3">
    <location>
        <begin position="243"/>
        <end position="275"/>
    </location>
</feature>
<reference evidence="5 6" key="1">
    <citation type="submission" date="2024-06" db="EMBL/GenBank/DDBJ databases">
        <title>A chromosome-level genome assembly of beet webworm, Loxostege sticticalis.</title>
        <authorList>
            <person name="Zhang Y."/>
        </authorList>
    </citation>
    <scope>NUCLEOTIDE SEQUENCE [LARGE SCALE GENOMIC DNA]</scope>
    <source>
        <strain evidence="5">AQ028</strain>
        <tissue evidence="5">Male pupae</tissue>
    </source>
</reference>
<feature type="region of interest" description="Disordered" evidence="4">
    <location>
        <begin position="1117"/>
        <end position="1210"/>
    </location>
</feature>
<feature type="region of interest" description="Disordered" evidence="4">
    <location>
        <begin position="1474"/>
        <end position="1501"/>
    </location>
</feature>
<feature type="compositionally biased region" description="Polar residues" evidence="4">
    <location>
        <begin position="1027"/>
        <end position="1040"/>
    </location>
</feature>
<feature type="repeat" description="ANK" evidence="3">
    <location>
        <begin position="343"/>
        <end position="375"/>
    </location>
</feature>
<dbReference type="PROSITE" id="PS50088">
    <property type="entry name" value="ANK_REPEAT"/>
    <property type="match status" value="8"/>
</dbReference>
<feature type="compositionally biased region" description="Basic and acidic residues" evidence="4">
    <location>
        <begin position="524"/>
        <end position="535"/>
    </location>
</feature>
<feature type="compositionally biased region" description="Basic and acidic residues" evidence="4">
    <location>
        <begin position="697"/>
        <end position="731"/>
    </location>
</feature>
<keyword evidence="1" id="KW-0677">Repeat</keyword>
<dbReference type="Pfam" id="PF12796">
    <property type="entry name" value="Ank_2"/>
    <property type="match status" value="3"/>
</dbReference>
<name>A0ABD0SJ49_LOXSC</name>
<feature type="repeat" description="ANK" evidence="3">
    <location>
        <begin position="410"/>
        <end position="442"/>
    </location>
</feature>
<feature type="compositionally biased region" description="Basic residues" evidence="4">
    <location>
        <begin position="665"/>
        <end position="674"/>
    </location>
</feature>
<feature type="compositionally biased region" description="Basic and acidic residues" evidence="4">
    <location>
        <begin position="783"/>
        <end position="808"/>
    </location>
</feature>
<protein>
    <submittedName>
        <fullName evidence="5">Uncharacterized protein</fullName>
    </submittedName>
</protein>
<dbReference type="PRINTS" id="PR01415">
    <property type="entry name" value="ANKYRIN"/>
</dbReference>
<feature type="compositionally biased region" description="Basic and acidic residues" evidence="4">
    <location>
        <begin position="1007"/>
        <end position="1026"/>
    </location>
</feature>
<feature type="compositionally biased region" description="Basic and acidic residues" evidence="4">
    <location>
        <begin position="1239"/>
        <end position="1257"/>
    </location>
</feature>
<evidence type="ECO:0000256" key="3">
    <source>
        <dbReference type="PROSITE-ProRule" id="PRU00023"/>
    </source>
</evidence>
<feature type="compositionally biased region" description="Polar residues" evidence="4">
    <location>
        <begin position="1157"/>
        <end position="1168"/>
    </location>
</feature>
<feature type="compositionally biased region" description="Polar residues" evidence="4">
    <location>
        <begin position="862"/>
        <end position="873"/>
    </location>
</feature>
<feature type="compositionally biased region" description="Basic and acidic residues" evidence="4">
    <location>
        <begin position="675"/>
        <end position="684"/>
    </location>
</feature>
<dbReference type="Gene3D" id="1.25.40.20">
    <property type="entry name" value="Ankyrin repeat-containing domain"/>
    <property type="match status" value="5"/>
</dbReference>
<evidence type="ECO:0000313" key="6">
    <source>
        <dbReference type="Proteomes" id="UP001549921"/>
    </source>
</evidence>
<feature type="compositionally biased region" description="Basic and acidic residues" evidence="4">
    <location>
        <begin position="833"/>
        <end position="861"/>
    </location>
</feature>
<dbReference type="SUPFAM" id="SSF48403">
    <property type="entry name" value="Ankyrin repeat"/>
    <property type="match status" value="1"/>
</dbReference>
<dbReference type="PANTHER" id="PTHR24161:SF85">
    <property type="entry name" value="PALMITOYLTRANSFERASE HIP14"/>
    <property type="match status" value="1"/>
</dbReference>
<feature type="compositionally biased region" description="Polar residues" evidence="4">
    <location>
        <begin position="953"/>
        <end position="966"/>
    </location>
</feature>
<feature type="compositionally biased region" description="Basic and acidic residues" evidence="4">
    <location>
        <begin position="1189"/>
        <end position="1198"/>
    </location>
</feature>
<feature type="compositionally biased region" description="Basic residues" evidence="4">
    <location>
        <begin position="593"/>
        <end position="603"/>
    </location>
</feature>
<evidence type="ECO:0000256" key="1">
    <source>
        <dbReference type="ARBA" id="ARBA00022737"/>
    </source>
</evidence>
<feature type="region of interest" description="Disordered" evidence="4">
    <location>
        <begin position="1230"/>
        <end position="1257"/>
    </location>
</feature>
<feature type="repeat" description="ANK" evidence="3">
    <location>
        <begin position="376"/>
        <end position="398"/>
    </location>
</feature>
<dbReference type="EMBL" id="JBEDNZ010000020">
    <property type="protein sequence ID" value="KAL0819777.1"/>
    <property type="molecule type" value="Genomic_DNA"/>
</dbReference>
<accession>A0ABD0SJ49</accession>
<feature type="compositionally biased region" description="Polar residues" evidence="4">
    <location>
        <begin position="623"/>
        <end position="632"/>
    </location>
</feature>
<keyword evidence="2 3" id="KW-0040">ANK repeat</keyword>
<feature type="compositionally biased region" description="Low complexity" evidence="4">
    <location>
        <begin position="809"/>
        <end position="819"/>
    </location>
</feature>
<dbReference type="Proteomes" id="UP001549921">
    <property type="component" value="Unassembled WGS sequence"/>
</dbReference>
<dbReference type="PROSITE" id="PS50297">
    <property type="entry name" value="ANK_REP_REGION"/>
    <property type="match status" value="7"/>
</dbReference>
<dbReference type="SMART" id="SM00248">
    <property type="entry name" value="ANK"/>
    <property type="match status" value="11"/>
</dbReference>
<feature type="compositionally biased region" description="Basic and acidic residues" evidence="4">
    <location>
        <begin position="971"/>
        <end position="998"/>
    </location>
</feature>
<feature type="compositionally biased region" description="Polar residues" evidence="4">
    <location>
        <begin position="1481"/>
        <end position="1501"/>
    </location>
</feature>
<proteinExistence type="predicted"/>
<feature type="compositionally biased region" description="Basic residues" evidence="4">
    <location>
        <begin position="636"/>
        <end position="650"/>
    </location>
</feature>
<organism evidence="5 6">
    <name type="scientific">Loxostege sticticalis</name>
    <name type="common">Beet webworm moth</name>
    <dbReference type="NCBI Taxonomy" id="481309"/>
    <lineage>
        <taxon>Eukaryota</taxon>
        <taxon>Metazoa</taxon>
        <taxon>Ecdysozoa</taxon>
        <taxon>Arthropoda</taxon>
        <taxon>Hexapoda</taxon>
        <taxon>Insecta</taxon>
        <taxon>Pterygota</taxon>
        <taxon>Neoptera</taxon>
        <taxon>Endopterygota</taxon>
        <taxon>Lepidoptera</taxon>
        <taxon>Glossata</taxon>
        <taxon>Ditrysia</taxon>
        <taxon>Pyraloidea</taxon>
        <taxon>Crambidae</taxon>
        <taxon>Pyraustinae</taxon>
        <taxon>Loxostege</taxon>
    </lineage>
</organism>
<dbReference type="PANTHER" id="PTHR24161">
    <property type="entry name" value="ANK_REP_REGION DOMAIN-CONTAINING PROTEIN-RELATED"/>
    <property type="match status" value="1"/>
</dbReference>
<feature type="repeat" description="ANK" evidence="3">
    <location>
        <begin position="276"/>
        <end position="309"/>
    </location>
</feature>
<sequence>MDKRAASGRGEPIPSILKKPKSRRKGDLVDKSTKIKREKVEGSKKGGDASATLPQGCTPLMYACQQADYKAVVDNLNKDPASVRVRDRGLRCALHYCASSGAGASPAARAACADRVLMAAPALADARDADGLTPLHLAVVHGNVPLVQTLLAAGADVNARDDEHHTVVHWATVCGEVGALRAVLAAGADPATPDQHGGYPLHYAAQMCGAPAATDHQSRGAALEVLRALVKEGGASVEVRDADGRTPLLWAASAGSASAVLALHQAGARVDDADRDGLTALHCAAARGHTEALETLVGLCGARVDVADSHGCTPLHYAAALGHADATSALLQHGADAHRQDRRGRSPAHTAAAKGQIETVRILGARGANLWLRNSKGDLPLHEAVASGRRELVKWLLDGRPSQVNATNHEGRTPLHIAAATDNADLCRLLLDRGAEVNPVARSSKNEPLTPLDCATTRGHRSTAKYLQMHGGMPASKLSNTQIVIDGAPITALPTRRVTSTKIDVRDRIRIEKREVVELSSPVADRRRIKERSESESSDSSSSIDKKKSKRRSEHKYSDRHHGRRKKLLESQKSFSDGYDSEIDGYGKEVYSHKKKRSPRKSRSKSEPSRGREYVKHRRNRSGTENSSGTDSCSEKRKHKRHRKRSKRRSSSSETSSSESSERRSTKRKGKKTSIHIEHDDEKQSVNIVKYKNMEAGLEKRDITPIPAEKDAADEKSGPPKDDSQALKSETETDTVSVKTNMVVTEALIHMERESSQHGSSELTVTVDSSNNVSIETSNLSVTHKDLNDEKSLTEGKLDESIEAKEPVVETAEVTTEQAQLDGETKSATLVEEDSKKEQDSKKEEISQKQEETPPDTKESLSQEQDPNSISSSKEGESDLKTEQVQKESQDSSKHTEPTPLTENDGKSDTMSTSTSERVRKRSFQVLSGPDEALMQSKEMSGEFKTSLDAPSIDQTESQEKSSSPVVSFANKDEIFESKESDKQPDHLMGEYVDHSDGLDNLAPGETQKDSSERSIVSSEDKRKEYASTTGSSTEISQSVDKGLVTVIDGEFPPAERAVQQVIMENGSEEYDINLPLSESPKRTRKSSRDSQISSRKNSIYETESYKVLSDIASAPEVTTGILKKSSKIEDGSLEDDKDTFERDTTRDGSFGRVPSVSDNEIYSQSEANGRRKRFRKKGRTKSRTTIRSKSENSERGYESSGLMDSGFEPSPRALQRRIMSPRLAAYYQQRNASGRYSGKSDSRIPVRKPGDKRAVDMKSVTQRIQTNMRRYYCERKIFQHLLELKRLQIRTSKTNEAVLVKRAIEEYNKSSLANVGLGPYNNPDYSFSSFEKFLYDSLRKLQKSGKKHLDNLPERPIDFDYGESELYKMSAIPDNPCLCTSKTHRCFHAVHAYTGIPCAAYLPYKWDHHTMPKPATAGPSYKSKGFLPKINAKPPLGSKPHVTLEVSHGSEKQLIALPAERLDKNKRYYVTFTVKGSEPPSDNDNASPNSTLNTKSVKSG</sequence>
<evidence type="ECO:0000256" key="4">
    <source>
        <dbReference type="SAM" id="MobiDB-lite"/>
    </source>
</evidence>
<feature type="compositionally biased region" description="Basic residues" evidence="4">
    <location>
        <begin position="547"/>
        <end position="567"/>
    </location>
</feature>
<feature type="region of interest" description="Disordered" evidence="4">
    <location>
        <begin position="1"/>
        <end position="50"/>
    </location>
</feature>
<evidence type="ECO:0000313" key="5">
    <source>
        <dbReference type="EMBL" id="KAL0819777.1"/>
    </source>
</evidence>
<feature type="repeat" description="ANK" evidence="3">
    <location>
        <begin position="130"/>
        <end position="162"/>
    </location>
</feature>
<feature type="region of interest" description="Disordered" evidence="4">
    <location>
        <begin position="520"/>
        <end position="735"/>
    </location>
</feature>
<feature type="compositionally biased region" description="Basic and acidic residues" evidence="4">
    <location>
        <begin position="874"/>
        <end position="897"/>
    </location>
</feature>
<feature type="compositionally biased region" description="Basic residues" evidence="4">
    <location>
        <begin position="1171"/>
        <end position="1187"/>
    </location>
</feature>
<feature type="repeat" description="ANK" evidence="3">
    <location>
        <begin position="310"/>
        <end position="342"/>
    </location>
</feature>
<feature type="compositionally biased region" description="Polar residues" evidence="4">
    <location>
        <begin position="1090"/>
        <end position="1100"/>
    </location>
</feature>
<gene>
    <name evidence="5" type="ORF">ABMA28_007818</name>
</gene>
<dbReference type="InterPro" id="IPR036770">
    <property type="entry name" value="Ankyrin_rpt-contain_sf"/>
</dbReference>
<feature type="repeat" description="ANK" evidence="3">
    <location>
        <begin position="55"/>
        <end position="88"/>
    </location>
</feature>
<dbReference type="InterPro" id="IPR002110">
    <property type="entry name" value="Ankyrin_rpt"/>
</dbReference>